<dbReference type="CDD" id="cd00567">
    <property type="entry name" value="ACAD"/>
    <property type="match status" value="1"/>
</dbReference>
<evidence type="ECO:0000256" key="2">
    <source>
        <dbReference type="ARBA" id="ARBA00009347"/>
    </source>
</evidence>
<dbReference type="Pfam" id="PF00441">
    <property type="entry name" value="Acyl-CoA_dh_1"/>
    <property type="match status" value="1"/>
</dbReference>
<dbReference type="PANTHER" id="PTHR43884:SF12">
    <property type="entry name" value="ISOVALERYL-COA DEHYDROGENASE, MITOCHONDRIAL-RELATED"/>
    <property type="match status" value="1"/>
</dbReference>
<feature type="domain" description="Acyl-CoA dehydrogenase/oxidase C-terminal" evidence="6">
    <location>
        <begin position="246"/>
        <end position="385"/>
    </location>
</feature>
<dbReference type="InterPro" id="IPR013786">
    <property type="entry name" value="AcylCoA_DH/ox_N"/>
</dbReference>
<dbReference type="InterPro" id="IPR046373">
    <property type="entry name" value="Acyl-CoA_Oxase/DH_mid-dom_sf"/>
</dbReference>
<dbReference type="SUPFAM" id="SSF56645">
    <property type="entry name" value="Acyl-CoA dehydrogenase NM domain-like"/>
    <property type="match status" value="1"/>
</dbReference>
<evidence type="ECO:0000259" key="6">
    <source>
        <dbReference type="Pfam" id="PF00441"/>
    </source>
</evidence>
<evidence type="ECO:0000256" key="3">
    <source>
        <dbReference type="ARBA" id="ARBA00022630"/>
    </source>
</evidence>
<dbReference type="PANTHER" id="PTHR43884">
    <property type="entry name" value="ACYL-COA DEHYDROGENASE"/>
    <property type="match status" value="1"/>
</dbReference>
<dbReference type="OrthoDB" id="2769798at2"/>
<dbReference type="Proteomes" id="UP000320338">
    <property type="component" value="Unassembled WGS sequence"/>
</dbReference>
<comment type="similarity">
    <text evidence="2 5">Belongs to the acyl-CoA dehydrogenase family.</text>
</comment>
<dbReference type="InterPro" id="IPR009100">
    <property type="entry name" value="AcylCoA_DH/oxidase_NM_dom_sf"/>
</dbReference>
<dbReference type="InterPro" id="IPR036250">
    <property type="entry name" value="AcylCo_DH-like_C"/>
</dbReference>
<organism evidence="9 10">
    <name type="scientific">Pseudonocardia hydrocarbonoxydans</name>
    <dbReference type="NCBI Taxonomy" id="76726"/>
    <lineage>
        <taxon>Bacteria</taxon>
        <taxon>Bacillati</taxon>
        <taxon>Actinomycetota</taxon>
        <taxon>Actinomycetes</taxon>
        <taxon>Pseudonocardiales</taxon>
        <taxon>Pseudonocardiaceae</taxon>
        <taxon>Pseudonocardia</taxon>
    </lineage>
</organism>
<feature type="domain" description="Acyl-CoA dehydrogenase/oxidase N-terminal" evidence="8">
    <location>
        <begin position="8"/>
        <end position="122"/>
    </location>
</feature>
<dbReference type="InterPro" id="IPR009075">
    <property type="entry name" value="AcylCo_DH/oxidase_C"/>
</dbReference>
<feature type="domain" description="Acyl-CoA oxidase/dehydrogenase middle" evidence="7">
    <location>
        <begin position="131"/>
        <end position="234"/>
    </location>
</feature>
<dbReference type="Gene3D" id="1.10.540.10">
    <property type="entry name" value="Acyl-CoA dehydrogenase/oxidase, N-terminal domain"/>
    <property type="match status" value="1"/>
</dbReference>
<dbReference type="Gene3D" id="1.20.140.10">
    <property type="entry name" value="Butyryl-CoA Dehydrogenase, subunit A, domain 3"/>
    <property type="match status" value="1"/>
</dbReference>
<keyword evidence="5" id="KW-0560">Oxidoreductase</keyword>
<evidence type="ECO:0000313" key="10">
    <source>
        <dbReference type="Proteomes" id="UP000320338"/>
    </source>
</evidence>
<dbReference type="AlphaFoldDB" id="A0A4Y3WYA7"/>
<dbReference type="Pfam" id="PF02771">
    <property type="entry name" value="Acyl-CoA_dh_N"/>
    <property type="match status" value="1"/>
</dbReference>
<dbReference type="EMBL" id="BJNG01000044">
    <property type="protein sequence ID" value="GEC22436.1"/>
    <property type="molecule type" value="Genomic_DNA"/>
</dbReference>
<keyword evidence="10" id="KW-1185">Reference proteome</keyword>
<name>A0A4Y3WYA7_9PSEU</name>
<dbReference type="GO" id="GO:0046359">
    <property type="term" value="P:butyrate catabolic process"/>
    <property type="evidence" value="ECO:0007669"/>
    <property type="project" value="TreeGrafter"/>
</dbReference>
<keyword evidence="4 5" id="KW-0274">FAD</keyword>
<dbReference type="Pfam" id="PF02770">
    <property type="entry name" value="Acyl-CoA_dh_M"/>
    <property type="match status" value="1"/>
</dbReference>
<comment type="caution">
    <text evidence="9">The sequence shown here is derived from an EMBL/GenBank/DDBJ whole genome shotgun (WGS) entry which is preliminary data.</text>
</comment>
<evidence type="ECO:0000256" key="1">
    <source>
        <dbReference type="ARBA" id="ARBA00001974"/>
    </source>
</evidence>
<sequence length="411" mass="43686">MAVSFSLSPEQEQLKKVARQFAEAHLRDLAEAVRAEPDPARRAELARPAFRTAVEAGFLKGLIPVPFGGAAGSGVDAAILIEEWASHSPDFVISMAGPLIALVPVYQVGTPEQIRRFVAPFLADTGTPVAAMAYSEPGGSANFDAPTPAEGTRTTAEQDGDHYVINGRKAWASHLPGWDGDGPDIMTVVCRAPGGVSLIVAEREHLAGHIDVEHLYDLPGLRGCLTARIRLRDVRVPRANLLGAEGQGVELTRNAFVGSGASIGTFSVAAMRQAFDVAYRFATTEHRGGAVPIIEHQAVSDVLADAKARIEAARLVAWRGLDAALSGDPHGLEWALHAKIFGSETAVAVINDLIRVVGVSAYDTDFPLMRYLDEALAYPVIEGSNIGVRRRQVQTLFTAAGYDPLAASGMA</sequence>
<dbReference type="GO" id="GO:0033539">
    <property type="term" value="P:fatty acid beta-oxidation using acyl-CoA dehydrogenase"/>
    <property type="evidence" value="ECO:0007669"/>
    <property type="project" value="TreeGrafter"/>
</dbReference>
<evidence type="ECO:0000259" key="7">
    <source>
        <dbReference type="Pfam" id="PF02770"/>
    </source>
</evidence>
<dbReference type="InterPro" id="IPR006091">
    <property type="entry name" value="Acyl-CoA_Oxase/DH_mid-dom"/>
</dbReference>
<evidence type="ECO:0000259" key="8">
    <source>
        <dbReference type="Pfam" id="PF02771"/>
    </source>
</evidence>
<gene>
    <name evidence="9" type="ORF">PHY01_47190</name>
</gene>
<proteinExistence type="inferred from homology"/>
<evidence type="ECO:0000256" key="4">
    <source>
        <dbReference type="ARBA" id="ARBA00022827"/>
    </source>
</evidence>
<dbReference type="SUPFAM" id="SSF47203">
    <property type="entry name" value="Acyl-CoA dehydrogenase C-terminal domain-like"/>
    <property type="match status" value="1"/>
</dbReference>
<dbReference type="RefSeq" id="WP_141281918.1">
    <property type="nucleotide sequence ID" value="NZ_BAAARZ010000061.1"/>
</dbReference>
<protein>
    <submittedName>
        <fullName evidence="9">Acyl-CoA dehydrogenase</fullName>
    </submittedName>
</protein>
<evidence type="ECO:0000313" key="9">
    <source>
        <dbReference type="EMBL" id="GEC22436.1"/>
    </source>
</evidence>
<comment type="cofactor">
    <cofactor evidence="1 5">
        <name>FAD</name>
        <dbReference type="ChEBI" id="CHEBI:57692"/>
    </cofactor>
</comment>
<evidence type="ECO:0000256" key="5">
    <source>
        <dbReference type="RuleBase" id="RU362125"/>
    </source>
</evidence>
<accession>A0A4Y3WYA7</accession>
<reference evidence="9 10" key="1">
    <citation type="submission" date="2019-06" db="EMBL/GenBank/DDBJ databases">
        <title>Whole genome shotgun sequence of Pseudonocardia hydrocarbonoxydans NBRC 14498.</title>
        <authorList>
            <person name="Hosoyama A."/>
            <person name="Uohara A."/>
            <person name="Ohji S."/>
            <person name="Ichikawa N."/>
        </authorList>
    </citation>
    <scope>NUCLEOTIDE SEQUENCE [LARGE SCALE GENOMIC DNA]</scope>
    <source>
        <strain evidence="9 10">NBRC 14498</strain>
    </source>
</reference>
<dbReference type="InterPro" id="IPR037069">
    <property type="entry name" value="AcylCoA_DH/ox_N_sf"/>
</dbReference>
<dbReference type="Gene3D" id="2.40.110.10">
    <property type="entry name" value="Butyryl-CoA Dehydrogenase, subunit A, domain 2"/>
    <property type="match status" value="1"/>
</dbReference>
<keyword evidence="3 5" id="KW-0285">Flavoprotein</keyword>
<dbReference type="GO" id="GO:0003995">
    <property type="term" value="F:acyl-CoA dehydrogenase activity"/>
    <property type="evidence" value="ECO:0007669"/>
    <property type="project" value="TreeGrafter"/>
</dbReference>
<dbReference type="GO" id="GO:0050660">
    <property type="term" value="F:flavin adenine dinucleotide binding"/>
    <property type="evidence" value="ECO:0007669"/>
    <property type="project" value="InterPro"/>
</dbReference>